<dbReference type="Gene3D" id="3.20.20.190">
    <property type="entry name" value="Phosphatidylinositol (PI) phosphodiesterase"/>
    <property type="match status" value="1"/>
</dbReference>
<evidence type="ECO:0000313" key="2">
    <source>
        <dbReference type="EMBL" id="GAG84978.1"/>
    </source>
</evidence>
<comment type="caution">
    <text evidence="2">The sequence shown here is derived from an EMBL/GenBank/DDBJ whole genome shotgun (WGS) entry which is preliminary data.</text>
</comment>
<sequence>MIKDSLKRIWILSKKNISLYIKKGPVLIFGLMFPFFMTLSWVIGREISFNQVFIGIISMTSFFTEIRKFDKNVSLINSVFLKYSGIEDIHLELEDMRKLNIKGINVNYNFANFEVFKRIKEHGFKFCVWGVLFKRSMKKFLIMKYNGEYIDAIMSNQPDRLVKFRNEFQN</sequence>
<keyword evidence="1" id="KW-1133">Transmembrane helix</keyword>
<dbReference type="EMBL" id="BART01016691">
    <property type="protein sequence ID" value="GAG84978.1"/>
    <property type="molecule type" value="Genomic_DNA"/>
</dbReference>
<evidence type="ECO:0000256" key="1">
    <source>
        <dbReference type="SAM" id="Phobius"/>
    </source>
</evidence>
<reference evidence="2" key="1">
    <citation type="journal article" date="2014" name="Front. Microbiol.">
        <title>High frequency of phylogenetically diverse reductive dehalogenase-homologous genes in deep subseafloor sedimentary metagenomes.</title>
        <authorList>
            <person name="Kawai M."/>
            <person name="Futagami T."/>
            <person name="Toyoda A."/>
            <person name="Takaki Y."/>
            <person name="Nishi S."/>
            <person name="Hori S."/>
            <person name="Arai W."/>
            <person name="Tsubouchi T."/>
            <person name="Morono Y."/>
            <person name="Uchiyama I."/>
            <person name="Ito T."/>
            <person name="Fujiyama A."/>
            <person name="Inagaki F."/>
            <person name="Takami H."/>
        </authorList>
    </citation>
    <scope>NUCLEOTIDE SEQUENCE</scope>
    <source>
        <strain evidence="2">Expedition CK06-06</strain>
    </source>
</reference>
<protein>
    <submittedName>
        <fullName evidence="2">Uncharacterized protein</fullName>
    </submittedName>
</protein>
<dbReference type="GO" id="GO:0008081">
    <property type="term" value="F:phosphoric diester hydrolase activity"/>
    <property type="evidence" value="ECO:0007669"/>
    <property type="project" value="InterPro"/>
</dbReference>
<dbReference type="AlphaFoldDB" id="X1BLQ1"/>
<feature type="transmembrane region" description="Helical" evidence="1">
    <location>
        <begin position="20"/>
        <end position="43"/>
    </location>
</feature>
<keyword evidence="1" id="KW-0812">Transmembrane</keyword>
<organism evidence="2">
    <name type="scientific">marine sediment metagenome</name>
    <dbReference type="NCBI Taxonomy" id="412755"/>
    <lineage>
        <taxon>unclassified sequences</taxon>
        <taxon>metagenomes</taxon>
        <taxon>ecological metagenomes</taxon>
    </lineage>
</organism>
<proteinExistence type="predicted"/>
<gene>
    <name evidence="2" type="ORF">S01H4_32027</name>
</gene>
<dbReference type="GO" id="GO:0006629">
    <property type="term" value="P:lipid metabolic process"/>
    <property type="evidence" value="ECO:0007669"/>
    <property type="project" value="InterPro"/>
</dbReference>
<dbReference type="SUPFAM" id="SSF51695">
    <property type="entry name" value="PLC-like phosphodiesterases"/>
    <property type="match status" value="1"/>
</dbReference>
<name>X1BLQ1_9ZZZZ</name>
<accession>X1BLQ1</accession>
<keyword evidence="1" id="KW-0472">Membrane</keyword>
<dbReference type="InterPro" id="IPR017946">
    <property type="entry name" value="PLC-like_Pdiesterase_TIM-brl"/>
</dbReference>